<keyword evidence="2" id="KW-1003">Cell membrane</keyword>
<evidence type="ECO:0000256" key="4">
    <source>
        <dbReference type="ARBA" id="ARBA00022989"/>
    </source>
</evidence>
<dbReference type="InterPro" id="IPR050250">
    <property type="entry name" value="Macrolide_Exporter_MacB"/>
</dbReference>
<dbReference type="EMBL" id="MTSE01000012">
    <property type="protein sequence ID" value="OUJ72197.1"/>
    <property type="molecule type" value="Genomic_DNA"/>
</dbReference>
<dbReference type="Proteomes" id="UP000194873">
    <property type="component" value="Unassembled WGS sequence"/>
</dbReference>
<dbReference type="Pfam" id="PF02687">
    <property type="entry name" value="FtsX"/>
    <property type="match status" value="1"/>
</dbReference>
<reference evidence="9 10" key="1">
    <citation type="submission" date="2017-01" db="EMBL/GenBank/DDBJ databases">
        <title>A new Hymenobacter.</title>
        <authorList>
            <person name="Liang Y."/>
            <person name="Feng F."/>
        </authorList>
    </citation>
    <scope>NUCLEOTIDE SEQUENCE [LARGE SCALE GENOMIC DNA]</scope>
    <source>
        <strain evidence="9">MIMBbqt21</strain>
    </source>
</reference>
<organism evidence="9 10">
    <name type="scientific">Hymenobacter crusticola</name>
    <dbReference type="NCBI Taxonomy" id="1770526"/>
    <lineage>
        <taxon>Bacteria</taxon>
        <taxon>Pseudomonadati</taxon>
        <taxon>Bacteroidota</taxon>
        <taxon>Cytophagia</taxon>
        <taxon>Cytophagales</taxon>
        <taxon>Hymenobacteraceae</taxon>
        <taxon>Hymenobacter</taxon>
    </lineage>
</organism>
<name>A0A243W9U0_9BACT</name>
<gene>
    <name evidence="9" type="ORF">BXP70_19640</name>
</gene>
<evidence type="ECO:0000259" key="8">
    <source>
        <dbReference type="Pfam" id="PF12704"/>
    </source>
</evidence>
<feature type="transmembrane region" description="Helical" evidence="6">
    <location>
        <begin position="345"/>
        <end position="363"/>
    </location>
</feature>
<dbReference type="InterPro" id="IPR025857">
    <property type="entry name" value="MacB_PCD"/>
</dbReference>
<evidence type="ECO:0000256" key="6">
    <source>
        <dbReference type="SAM" id="Phobius"/>
    </source>
</evidence>
<dbReference type="OrthoDB" id="8740261at2"/>
<dbReference type="GO" id="GO:0005886">
    <property type="term" value="C:plasma membrane"/>
    <property type="evidence" value="ECO:0007669"/>
    <property type="project" value="UniProtKB-SubCell"/>
</dbReference>
<protein>
    <recommendedName>
        <fullName evidence="11">ABC transporter permease</fullName>
    </recommendedName>
</protein>
<evidence type="ECO:0000256" key="2">
    <source>
        <dbReference type="ARBA" id="ARBA00022475"/>
    </source>
</evidence>
<keyword evidence="3 6" id="KW-0812">Transmembrane</keyword>
<accession>A0A243W9U0</accession>
<keyword evidence="4 6" id="KW-1133">Transmembrane helix</keyword>
<evidence type="ECO:0000256" key="1">
    <source>
        <dbReference type="ARBA" id="ARBA00004651"/>
    </source>
</evidence>
<evidence type="ECO:0000313" key="9">
    <source>
        <dbReference type="EMBL" id="OUJ72197.1"/>
    </source>
</evidence>
<evidence type="ECO:0000313" key="10">
    <source>
        <dbReference type="Proteomes" id="UP000194873"/>
    </source>
</evidence>
<feature type="transmembrane region" description="Helical" evidence="6">
    <location>
        <begin position="383"/>
        <end position="404"/>
    </location>
</feature>
<dbReference type="RefSeq" id="WP_086595813.1">
    <property type="nucleotide sequence ID" value="NZ_MTSE01000012.1"/>
</dbReference>
<dbReference type="PANTHER" id="PTHR30572:SF18">
    <property type="entry name" value="ABC-TYPE MACROLIDE FAMILY EXPORT SYSTEM PERMEASE COMPONENT 2"/>
    <property type="match status" value="1"/>
</dbReference>
<feature type="transmembrane region" description="Helical" evidence="6">
    <location>
        <begin position="21"/>
        <end position="41"/>
    </location>
</feature>
<dbReference type="GO" id="GO:0022857">
    <property type="term" value="F:transmembrane transporter activity"/>
    <property type="evidence" value="ECO:0007669"/>
    <property type="project" value="TreeGrafter"/>
</dbReference>
<sequence>MLLSYLKLAWKVLLRRKFFTFISLFGISFTLMVLLVVVAMFDHTFGAHAPETNLDRMLFAQFLHVKFKNDGNMNTPPSYYVLNKYVRTLRTPESVAIASNFHATPSYVGNRKLDLDLRYTDAMFWKALDFTFLQGKAFSDGEVKGAARVAVINQTTARQYFGTDQGVIGRTIEINQIGYRVQGVVEDVPAMRFISYADVWVPITTGPDDLQHVGLNGDYLAIITAKSAADLPNVQAEFQRAVRTIPLPDPKNMKRLNFYADPLLAAVVTRQLFRQLTAGDTQTDGLGMFYSILGGVALLFMLLPALNLVNINVSRIMERSSEIGVRKAFGATGGTLVGQFLVENIFLTTLGGLVGLGLAYVVLQLISGSDILAYAHFELNWRIFGWALLVTLIFGVVSGVYPAFKMSRLQPVQALKGSGK</sequence>
<feature type="domain" description="ABC3 transporter permease C-terminal" evidence="7">
    <location>
        <begin position="296"/>
        <end position="411"/>
    </location>
</feature>
<proteinExistence type="predicted"/>
<feature type="transmembrane region" description="Helical" evidence="6">
    <location>
        <begin position="288"/>
        <end position="309"/>
    </location>
</feature>
<comment type="subcellular location">
    <subcellularLocation>
        <location evidence="1">Cell membrane</location>
        <topology evidence="1">Multi-pass membrane protein</topology>
    </subcellularLocation>
</comment>
<evidence type="ECO:0008006" key="11">
    <source>
        <dbReference type="Google" id="ProtNLM"/>
    </source>
</evidence>
<dbReference type="PANTHER" id="PTHR30572">
    <property type="entry name" value="MEMBRANE COMPONENT OF TRANSPORTER-RELATED"/>
    <property type="match status" value="1"/>
</dbReference>
<evidence type="ECO:0000259" key="7">
    <source>
        <dbReference type="Pfam" id="PF02687"/>
    </source>
</evidence>
<comment type="caution">
    <text evidence="9">The sequence shown here is derived from an EMBL/GenBank/DDBJ whole genome shotgun (WGS) entry which is preliminary data.</text>
</comment>
<keyword evidence="10" id="KW-1185">Reference proteome</keyword>
<dbReference type="AlphaFoldDB" id="A0A243W9U0"/>
<evidence type="ECO:0000256" key="5">
    <source>
        <dbReference type="ARBA" id="ARBA00023136"/>
    </source>
</evidence>
<feature type="domain" description="MacB-like periplasmic core" evidence="8">
    <location>
        <begin position="20"/>
        <end position="240"/>
    </location>
</feature>
<evidence type="ECO:0000256" key="3">
    <source>
        <dbReference type="ARBA" id="ARBA00022692"/>
    </source>
</evidence>
<dbReference type="InterPro" id="IPR003838">
    <property type="entry name" value="ABC3_permease_C"/>
</dbReference>
<dbReference type="Pfam" id="PF12704">
    <property type="entry name" value="MacB_PCD"/>
    <property type="match status" value="1"/>
</dbReference>
<keyword evidence="5 6" id="KW-0472">Membrane</keyword>